<dbReference type="Proteomes" id="UP001221558">
    <property type="component" value="Chromosome"/>
</dbReference>
<evidence type="ECO:0000313" key="2">
    <source>
        <dbReference type="EMBL" id="WDF70169.1"/>
    </source>
</evidence>
<keyword evidence="1" id="KW-1133">Transmembrane helix</keyword>
<proteinExistence type="predicted"/>
<dbReference type="EMBL" id="CP117880">
    <property type="protein sequence ID" value="WDF70169.1"/>
    <property type="molecule type" value="Genomic_DNA"/>
</dbReference>
<name>A0ABY7WS86_9SPHI</name>
<feature type="transmembrane region" description="Helical" evidence="1">
    <location>
        <begin position="140"/>
        <end position="157"/>
    </location>
</feature>
<keyword evidence="3" id="KW-1185">Reference proteome</keyword>
<gene>
    <name evidence="2" type="ORF">PQ465_07265</name>
</gene>
<evidence type="ECO:0000256" key="1">
    <source>
        <dbReference type="SAM" id="Phobius"/>
    </source>
</evidence>
<feature type="transmembrane region" description="Helical" evidence="1">
    <location>
        <begin position="81"/>
        <end position="99"/>
    </location>
</feature>
<protein>
    <submittedName>
        <fullName evidence="2">Uncharacterized protein</fullName>
    </submittedName>
</protein>
<reference evidence="2 3" key="1">
    <citation type="submission" date="2023-02" db="EMBL/GenBank/DDBJ databases">
        <title>Genome sequence of Sphingobacterium sp. KACC 22765.</title>
        <authorList>
            <person name="Kim S."/>
            <person name="Heo J."/>
            <person name="Kwon S.-W."/>
        </authorList>
    </citation>
    <scope>NUCLEOTIDE SEQUENCE [LARGE SCALE GENOMIC DNA]</scope>
    <source>
        <strain evidence="2 3">KACC 22765</strain>
    </source>
</reference>
<sequence length="177" mass="21327">MEVSEESLAKRYESLTNDELFELLDNKFEYTDLAVKTAFSELSKRDVSEEDIKRYKTKLINKVADDFSKLVYYDLKTYQKILYYIFWLPIFNFAFKMNYREKGEYLKIKQANYYTTLGFLCLFPTVAISVSFEFDEISTLFLWLSCLLPTYAFDDFLNRNVIIKKIYRRFAEDKKDR</sequence>
<keyword evidence="1" id="KW-0812">Transmembrane</keyword>
<evidence type="ECO:0000313" key="3">
    <source>
        <dbReference type="Proteomes" id="UP001221558"/>
    </source>
</evidence>
<keyword evidence="1" id="KW-0472">Membrane</keyword>
<feature type="transmembrane region" description="Helical" evidence="1">
    <location>
        <begin position="111"/>
        <end position="134"/>
    </location>
</feature>
<dbReference type="RefSeq" id="WP_274268878.1">
    <property type="nucleotide sequence ID" value="NZ_CP117880.1"/>
</dbReference>
<accession>A0ABY7WS86</accession>
<organism evidence="2 3">
    <name type="scientific">Sphingobacterium oryzagri</name>
    <dbReference type="NCBI Taxonomy" id="3025669"/>
    <lineage>
        <taxon>Bacteria</taxon>
        <taxon>Pseudomonadati</taxon>
        <taxon>Bacteroidota</taxon>
        <taxon>Sphingobacteriia</taxon>
        <taxon>Sphingobacteriales</taxon>
        <taxon>Sphingobacteriaceae</taxon>
        <taxon>Sphingobacterium</taxon>
    </lineage>
</organism>